<reference evidence="2 3" key="1">
    <citation type="journal article" date="2022" name="Int. J. Syst. Evol. Microbiol.">
        <title>Neobacillus kokaensis sp. nov., isolated from soil.</title>
        <authorList>
            <person name="Yuki K."/>
            <person name="Matsubara H."/>
            <person name="Yamaguchi S."/>
        </authorList>
    </citation>
    <scope>NUCLEOTIDE SEQUENCE [LARGE SCALE GENOMIC DNA]</scope>
    <source>
        <strain evidence="2 3">LOB 377</strain>
    </source>
</reference>
<keyword evidence="1" id="KW-1133">Transmembrane helix</keyword>
<evidence type="ECO:0000256" key="1">
    <source>
        <dbReference type="SAM" id="Phobius"/>
    </source>
</evidence>
<sequence length="203" mass="23397">MLTPSQQKVKQELDELKAIGSYNHGSDMNFPRTELPASKNRVYFSIGLVLFLVVISIAALYFSTPSQTKISSYLTKEQQYNRKSLKLFNDFAEKTSGDLESDVLKQASLVKKADDLSAPSGFEKHKLDFIDVMQHRLDILTYLSENKQADTLLLKKLLIELDVKQELAQDSLLKAFDREEIQYEEHVDGAFRYWIGKKSFRYE</sequence>
<feature type="transmembrane region" description="Helical" evidence="1">
    <location>
        <begin position="42"/>
        <end position="62"/>
    </location>
</feature>
<gene>
    <name evidence="2" type="ORF">AM1BK_09720</name>
</gene>
<name>A0ABQ3N024_9BACI</name>
<protein>
    <submittedName>
        <fullName evidence="2">Uncharacterized protein</fullName>
    </submittedName>
</protein>
<proteinExistence type="predicted"/>
<evidence type="ECO:0000313" key="3">
    <source>
        <dbReference type="Proteomes" id="UP000637074"/>
    </source>
</evidence>
<evidence type="ECO:0000313" key="2">
    <source>
        <dbReference type="EMBL" id="GHH97429.1"/>
    </source>
</evidence>
<comment type="caution">
    <text evidence="2">The sequence shown here is derived from an EMBL/GenBank/DDBJ whole genome shotgun (WGS) entry which is preliminary data.</text>
</comment>
<keyword evidence="3" id="KW-1185">Reference proteome</keyword>
<dbReference type="RefSeq" id="WP_223282580.1">
    <property type="nucleotide sequence ID" value="NZ_BNDS01000003.1"/>
</dbReference>
<dbReference type="Proteomes" id="UP000637074">
    <property type="component" value="Unassembled WGS sequence"/>
</dbReference>
<accession>A0ABQ3N024</accession>
<dbReference type="EMBL" id="BNDS01000003">
    <property type="protein sequence ID" value="GHH97429.1"/>
    <property type="molecule type" value="Genomic_DNA"/>
</dbReference>
<keyword evidence="1" id="KW-0472">Membrane</keyword>
<keyword evidence="1" id="KW-0812">Transmembrane</keyword>
<organism evidence="2 3">
    <name type="scientific">Neobacillus kokaensis</name>
    <dbReference type="NCBI Taxonomy" id="2759023"/>
    <lineage>
        <taxon>Bacteria</taxon>
        <taxon>Bacillati</taxon>
        <taxon>Bacillota</taxon>
        <taxon>Bacilli</taxon>
        <taxon>Bacillales</taxon>
        <taxon>Bacillaceae</taxon>
        <taxon>Neobacillus</taxon>
    </lineage>
</organism>